<feature type="domain" description="Heterokaryon incompatibility" evidence="1">
    <location>
        <begin position="1"/>
        <end position="85"/>
    </location>
</feature>
<dbReference type="Proteomes" id="UP000799777">
    <property type="component" value="Unassembled WGS sequence"/>
</dbReference>
<keyword evidence="3" id="KW-1185">Reference proteome</keyword>
<dbReference type="InterPro" id="IPR010730">
    <property type="entry name" value="HET"/>
</dbReference>
<sequence>CIDQKDKIRKHKFMQNLDLIYSKAQITIIAAAGTDSHYGLPGVGSRPRYLERHVRIGNTKIMQLMRPGSDFPKSPWWDRAWTYQEAVLSKRKLVFTDHQVFYVCNQMYAAESPSICTSNSTRTNSNPFAGPFSFSEMMLPHGSRSYVSYLRDISRRKLSHPSDAINTCLGILKATNTTHIWSAPIETDFASQDHSMALC</sequence>
<evidence type="ECO:0000313" key="3">
    <source>
        <dbReference type="Proteomes" id="UP000799777"/>
    </source>
</evidence>
<dbReference type="PANTHER" id="PTHR33112:SF1">
    <property type="entry name" value="HETEROKARYON INCOMPATIBILITY DOMAIN-CONTAINING PROTEIN"/>
    <property type="match status" value="1"/>
</dbReference>
<dbReference type="PANTHER" id="PTHR33112">
    <property type="entry name" value="DOMAIN PROTEIN, PUTATIVE-RELATED"/>
    <property type="match status" value="1"/>
</dbReference>
<organism evidence="2 3">
    <name type="scientific">Setomelanomma holmii</name>
    <dbReference type="NCBI Taxonomy" id="210430"/>
    <lineage>
        <taxon>Eukaryota</taxon>
        <taxon>Fungi</taxon>
        <taxon>Dikarya</taxon>
        <taxon>Ascomycota</taxon>
        <taxon>Pezizomycotina</taxon>
        <taxon>Dothideomycetes</taxon>
        <taxon>Pleosporomycetidae</taxon>
        <taxon>Pleosporales</taxon>
        <taxon>Pleosporineae</taxon>
        <taxon>Phaeosphaeriaceae</taxon>
        <taxon>Setomelanomma</taxon>
    </lineage>
</organism>
<comment type="caution">
    <text evidence="2">The sequence shown here is derived from an EMBL/GenBank/DDBJ whole genome shotgun (WGS) entry which is preliminary data.</text>
</comment>
<feature type="non-terminal residue" evidence="2">
    <location>
        <position position="1"/>
    </location>
</feature>
<dbReference type="AlphaFoldDB" id="A0A9P4HFN5"/>
<name>A0A9P4HFN5_9PLEO</name>
<protein>
    <recommendedName>
        <fullName evidence="1">Heterokaryon incompatibility domain-containing protein</fullName>
    </recommendedName>
</protein>
<evidence type="ECO:0000313" key="2">
    <source>
        <dbReference type="EMBL" id="KAF2034301.1"/>
    </source>
</evidence>
<reference evidence="2" key="1">
    <citation type="journal article" date="2020" name="Stud. Mycol.">
        <title>101 Dothideomycetes genomes: a test case for predicting lifestyles and emergence of pathogens.</title>
        <authorList>
            <person name="Haridas S."/>
            <person name="Albert R."/>
            <person name="Binder M."/>
            <person name="Bloem J."/>
            <person name="Labutti K."/>
            <person name="Salamov A."/>
            <person name="Andreopoulos B."/>
            <person name="Baker S."/>
            <person name="Barry K."/>
            <person name="Bills G."/>
            <person name="Bluhm B."/>
            <person name="Cannon C."/>
            <person name="Castanera R."/>
            <person name="Culley D."/>
            <person name="Daum C."/>
            <person name="Ezra D."/>
            <person name="Gonzalez J."/>
            <person name="Henrissat B."/>
            <person name="Kuo A."/>
            <person name="Liang C."/>
            <person name="Lipzen A."/>
            <person name="Lutzoni F."/>
            <person name="Magnuson J."/>
            <person name="Mondo S."/>
            <person name="Nolan M."/>
            <person name="Ohm R."/>
            <person name="Pangilinan J."/>
            <person name="Park H.-J."/>
            <person name="Ramirez L."/>
            <person name="Alfaro M."/>
            <person name="Sun H."/>
            <person name="Tritt A."/>
            <person name="Yoshinaga Y."/>
            <person name="Zwiers L.-H."/>
            <person name="Turgeon B."/>
            <person name="Goodwin S."/>
            <person name="Spatafora J."/>
            <person name="Crous P."/>
            <person name="Grigoriev I."/>
        </authorList>
    </citation>
    <scope>NUCLEOTIDE SEQUENCE</scope>
    <source>
        <strain evidence="2">CBS 110217</strain>
    </source>
</reference>
<dbReference type="OrthoDB" id="5428863at2759"/>
<gene>
    <name evidence="2" type="ORF">EK21DRAFT_56658</name>
</gene>
<evidence type="ECO:0000259" key="1">
    <source>
        <dbReference type="Pfam" id="PF06985"/>
    </source>
</evidence>
<accession>A0A9P4HFN5</accession>
<proteinExistence type="predicted"/>
<dbReference type="Pfam" id="PF06985">
    <property type="entry name" value="HET"/>
    <property type="match status" value="1"/>
</dbReference>
<dbReference type="EMBL" id="ML978161">
    <property type="protein sequence ID" value="KAF2034301.1"/>
    <property type="molecule type" value="Genomic_DNA"/>
</dbReference>